<keyword evidence="3" id="KW-0560">Oxidoreductase</keyword>
<evidence type="ECO:0000259" key="4">
    <source>
        <dbReference type="PROSITE" id="PS51387"/>
    </source>
</evidence>
<dbReference type="SUPFAM" id="SSF55447">
    <property type="entry name" value="CO dehydrogenase flavoprotein C-terminal domain-like"/>
    <property type="match status" value="1"/>
</dbReference>
<accession>A0A0W7WGQ1</accession>
<dbReference type="Pfam" id="PF03450">
    <property type="entry name" value="CO_deh_flav_C"/>
    <property type="match status" value="1"/>
</dbReference>
<evidence type="ECO:0000256" key="3">
    <source>
        <dbReference type="ARBA" id="ARBA00023002"/>
    </source>
</evidence>
<dbReference type="InterPro" id="IPR036683">
    <property type="entry name" value="CO_DH_flav_C_dom_sf"/>
</dbReference>
<dbReference type="Gene3D" id="3.30.390.50">
    <property type="entry name" value="CO dehydrogenase flavoprotein, C-terminal domain"/>
    <property type="match status" value="1"/>
</dbReference>
<sequence>MTIVETYPTLAEAARAMGRDAAYMAGGTLLMRDVNEGAGPARLIRVSDPGLTRVQTTGDGVRLGAGVTMAGVLASRELEVLHPVARLIGGPQVRNMGTVAGNLFAAHPYGDFAAALLALGALVVLAGQGSARPVEDVLKARDSAGLVEAIEVPRPRDPRAFAFHKVSRVKPKGVSVLSIAVHLPREGGRIRDPRVVFGAMGPTPLRSSGAERALEGHALDTATIDRAAAAACEGLAPFTDQIATEWYRREVAGVHLRRLLTRMEQG</sequence>
<dbReference type="EMBL" id="LPXO01000010">
    <property type="protein sequence ID" value="KUF09835.1"/>
    <property type="molecule type" value="Genomic_DNA"/>
</dbReference>
<dbReference type="InterPro" id="IPR036318">
    <property type="entry name" value="FAD-bd_PCMH-like_sf"/>
</dbReference>
<comment type="caution">
    <text evidence="5">The sequence shown here is derived from an EMBL/GenBank/DDBJ whole genome shotgun (WGS) entry which is preliminary data.</text>
</comment>
<dbReference type="STRING" id="1685382.AVJ23_15415"/>
<dbReference type="InterPro" id="IPR016169">
    <property type="entry name" value="FAD-bd_PCMH_sub2"/>
</dbReference>
<gene>
    <name evidence="5" type="ORF">AVJ23_15415</name>
</gene>
<protein>
    <submittedName>
        <fullName evidence="5">Oxidoreductase</fullName>
    </submittedName>
</protein>
<dbReference type="GO" id="GO:0016491">
    <property type="term" value="F:oxidoreductase activity"/>
    <property type="evidence" value="ECO:0007669"/>
    <property type="project" value="UniProtKB-KW"/>
</dbReference>
<evidence type="ECO:0000313" key="5">
    <source>
        <dbReference type="EMBL" id="KUF09835.1"/>
    </source>
</evidence>
<evidence type="ECO:0000313" key="6">
    <source>
        <dbReference type="Proteomes" id="UP000054396"/>
    </source>
</evidence>
<dbReference type="Pfam" id="PF00941">
    <property type="entry name" value="FAD_binding_5"/>
    <property type="match status" value="1"/>
</dbReference>
<dbReference type="InterPro" id="IPR051312">
    <property type="entry name" value="Diverse_Substr_Oxidored"/>
</dbReference>
<dbReference type="GO" id="GO:0071949">
    <property type="term" value="F:FAD binding"/>
    <property type="evidence" value="ECO:0007669"/>
    <property type="project" value="InterPro"/>
</dbReference>
<dbReference type="InterPro" id="IPR005107">
    <property type="entry name" value="CO_DH_flav_C"/>
</dbReference>
<organism evidence="5 6">
    <name type="scientific">Pseudoponticoccus marisrubri</name>
    <dbReference type="NCBI Taxonomy" id="1685382"/>
    <lineage>
        <taxon>Bacteria</taxon>
        <taxon>Pseudomonadati</taxon>
        <taxon>Pseudomonadota</taxon>
        <taxon>Alphaproteobacteria</taxon>
        <taxon>Rhodobacterales</taxon>
        <taxon>Roseobacteraceae</taxon>
        <taxon>Pseudoponticoccus</taxon>
    </lineage>
</organism>
<dbReference type="RefSeq" id="WP_058863110.1">
    <property type="nucleotide sequence ID" value="NZ_LPXO01000010.1"/>
</dbReference>
<dbReference type="InterPro" id="IPR016166">
    <property type="entry name" value="FAD-bd_PCMH"/>
</dbReference>
<name>A0A0W7WGQ1_9RHOB</name>
<dbReference type="InterPro" id="IPR002346">
    <property type="entry name" value="Mopterin_DH_FAD-bd"/>
</dbReference>
<proteinExistence type="predicted"/>
<keyword evidence="2" id="KW-0274">FAD</keyword>
<dbReference type="PROSITE" id="PS51387">
    <property type="entry name" value="FAD_PCMH"/>
    <property type="match status" value="1"/>
</dbReference>
<dbReference type="OrthoDB" id="9814706at2"/>
<dbReference type="PANTHER" id="PTHR42659:SF2">
    <property type="entry name" value="XANTHINE DEHYDROGENASE SUBUNIT C-RELATED"/>
    <property type="match status" value="1"/>
</dbReference>
<evidence type="ECO:0000256" key="2">
    <source>
        <dbReference type="ARBA" id="ARBA00022827"/>
    </source>
</evidence>
<keyword evidence="1" id="KW-0285">Flavoprotein</keyword>
<reference evidence="5 6" key="1">
    <citation type="submission" date="2015-12" db="EMBL/GenBank/DDBJ databases">
        <authorList>
            <person name="Shamseldin A."/>
            <person name="Moawad H."/>
            <person name="Abd El-Rahim W.M."/>
            <person name="Sadowsky M.J."/>
        </authorList>
    </citation>
    <scope>NUCLEOTIDE SEQUENCE [LARGE SCALE GENOMIC DNA]</scope>
    <source>
        <strain evidence="5 6">SJ5A-1</strain>
    </source>
</reference>
<evidence type="ECO:0000256" key="1">
    <source>
        <dbReference type="ARBA" id="ARBA00022630"/>
    </source>
</evidence>
<feature type="domain" description="FAD-binding PCMH-type" evidence="4">
    <location>
        <begin position="1"/>
        <end position="157"/>
    </location>
</feature>
<dbReference type="SUPFAM" id="SSF56176">
    <property type="entry name" value="FAD-binding/transporter-associated domain-like"/>
    <property type="match status" value="1"/>
</dbReference>
<dbReference type="Proteomes" id="UP000054396">
    <property type="component" value="Unassembled WGS sequence"/>
</dbReference>
<dbReference type="PANTHER" id="PTHR42659">
    <property type="entry name" value="XANTHINE DEHYDROGENASE SUBUNIT C-RELATED"/>
    <property type="match status" value="1"/>
</dbReference>
<dbReference type="Gene3D" id="3.30.465.10">
    <property type="match status" value="1"/>
</dbReference>
<keyword evidence="6" id="KW-1185">Reference proteome</keyword>
<dbReference type="AlphaFoldDB" id="A0A0W7WGQ1"/>
<dbReference type="SMART" id="SM01092">
    <property type="entry name" value="CO_deh_flav_C"/>
    <property type="match status" value="1"/>
</dbReference>